<evidence type="ECO:0000313" key="4">
    <source>
        <dbReference type="Proteomes" id="UP000037035"/>
    </source>
</evidence>
<keyword evidence="2" id="KW-1133">Transmembrane helix</keyword>
<feature type="region of interest" description="Disordered" evidence="1">
    <location>
        <begin position="219"/>
        <end position="245"/>
    </location>
</feature>
<evidence type="ECO:0000313" key="3">
    <source>
        <dbReference type="EMBL" id="KNZ44394.1"/>
    </source>
</evidence>
<evidence type="ECO:0000256" key="2">
    <source>
        <dbReference type="SAM" id="Phobius"/>
    </source>
</evidence>
<feature type="transmembrane region" description="Helical" evidence="2">
    <location>
        <begin position="129"/>
        <end position="150"/>
    </location>
</feature>
<keyword evidence="4" id="KW-1185">Reference proteome</keyword>
<feature type="compositionally biased region" description="Polar residues" evidence="1">
    <location>
        <begin position="219"/>
        <end position="243"/>
    </location>
</feature>
<feature type="region of interest" description="Disordered" evidence="1">
    <location>
        <begin position="261"/>
        <end position="291"/>
    </location>
</feature>
<feature type="compositionally biased region" description="Low complexity" evidence="1">
    <location>
        <begin position="277"/>
        <end position="291"/>
    </location>
</feature>
<keyword evidence="2" id="KW-0812">Transmembrane</keyword>
<gene>
    <name evidence="3" type="ORF">VP01_91g1</name>
</gene>
<reference evidence="3 4" key="1">
    <citation type="submission" date="2015-08" db="EMBL/GenBank/DDBJ databases">
        <title>Next Generation Sequencing and Analysis of the Genome of Puccinia sorghi L Schw, the Causal Agent of Maize Common Rust.</title>
        <authorList>
            <person name="Rochi L."/>
            <person name="Burguener G."/>
            <person name="Darino M."/>
            <person name="Turjanski A."/>
            <person name="Kreff E."/>
            <person name="Dieguez M.J."/>
            <person name="Sacco F."/>
        </authorList>
    </citation>
    <scope>NUCLEOTIDE SEQUENCE [LARGE SCALE GENOMIC DNA]</scope>
    <source>
        <strain evidence="3 4">RO10H11247</strain>
    </source>
</reference>
<dbReference type="Proteomes" id="UP000037035">
    <property type="component" value="Unassembled WGS sequence"/>
</dbReference>
<evidence type="ECO:0000256" key="1">
    <source>
        <dbReference type="SAM" id="MobiDB-lite"/>
    </source>
</evidence>
<dbReference type="EMBL" id="LAVV01014827">
    <property type="protein sequence ID" value="KNZ44394.1"/>
    <property type="molecule type" value="Genomic_DNA"/>
</dbReference>
<name>A0A0L6U7B3_9BASI</name>
<dbReference type="AlphaFoldDB" id="A0A0L6U7B3"/>
<keyword evidence="2" id="KW-0472">Membrane</keyword>
<proteinExistence type="predicted"/>
<protein>
    <submittedName>
        <fullName evidence="3">Uncharacterized protein</fullName>
    </submittedName>
</protein>
<comment type="caution">
    <text evidence="3">The sequence shown here is derived from an EMBL/GenBank/DDBJ whole genome shotgun (WGS) entry which is preliminary data.</text>
</comment>
<organism evidence="3 4">
    <name type="scientific">Puccinia sorghi</name>
    <dbReference type="NCBI Taxonomy" id="27349"/>
    <lineage>
        <taxon>Eukaryota</taxon>
        <taxon>Fungi</taxon>
        <taxon>Dikarya</taxon>
        <taxon>Basidiomycota</taxon>
        <taxon>Pucciniomycotina</taxon>
        <taxon>Pucciniomycetes</taxon>
        <taxon>Pucciniales</taxon>
        <taxon>Pucciniaceae</taxon>
        <taxon>Puccinia</taxon>
    </lineage>
</organism>
<accession>A0A0L6U7B3</accession>
<dbReference type="VEuPathDB" id="FungiDB:VP01_91g1"/>
<feature type="transmembrane region" description="Helical" evidence="2">
    <location>
        <begin position="102"/>
        <end position="123"/>
    </location>
</feature>
<feature type="transmembrane region" description="Helical" evidence="2">
    <location>
        <begin position="162"/>
        <end position="186"/>
    </location>
</feature>
<sequence length="345" mass="38440">MAWTVKRVQNGNELVLDQGMSGMGLRGMKDWGISKFDCAGENSPAAPSQLPWNFPPSTGRSTWLQSPKQWPSAGPHSTTHIPWIRRSQSTDDRTRRMSMSPVPIGTLNTIFNPHLIILSFFFFSSASNVAYSIFLSCAVISCPLETRCFFHTFLFSYSSSYIRIISISPFSQDLFSLALFLFLLIFSPNRCLPQISVHMLVSHYLQHPHLLSTSKLALKDSSNPTNPSCQINTQSIGSSQPTRSRTRHTRAKLAVALANPNNPYKRKGVRKQQTQWVPSQASQSSVTTPPSSNSVPVEILCFHSPLLSLLSFYITVTLSKSDPFFAQPALLVFLQPQLSLCIQSI</sequence>